<protein>
    <recommendedName>
        <fullName evidence="4">IF rod domain-containing protein</fullName>
    </recommendedName>
</protein>
<dbReference type="Gene3D" id="1.20.5.500">
    <property type="entry name" value="Single helix bin"/>
    <property type="match status" value="1"/>
</dbReference>
<dbReference type="GO" id="GO:0005737">
    <property type="term" value="C:cytoplasm"/>
    <property type="evidence" value="ECO:0007669"/>
    <property type="project" value="TreeGrafter"/>
</dbReference>
<dbReference type="AlphaFoldDB" id="A0A2G9QNC1"/>
<evidence type="ECO:0000313" key="6">
    <source>
        <dbReference type="Proteomes" id="UP000228934"/>
    </source>
</evidence>
<dbReference type="GO" id="GO:0005886">
    <property type="term" value="C:plasma membrane"/>
    <property type="evidence" value="ECO:0007669"/>
    <property type="project" value="TreeGrafter"/>
</dbReference>
<organism evidence="5 6">
    <name type="scientific">Aquarana catesbeiana</name>
    <name type="common">American bullfrog</name>
    <name type="synonym">Rana catesbeiana</name>
    <dbReference type="NCBI Taxonomy" id="8400"/>
    <lineage>
        <taxon>Eukaryota</taxon>
        <taxon>Metazoa</taxon>
        <taxon>Chordata</taxon>
        <taxon>Craniata</taxon>
        <taxon>Vertebrata</taxon>
        <taxon>Euteleostomi</taxon>
        <taxon>Amphibia</taxon>
        <taxon>Batrachia</taxon>
        <taxon>Anura</taxon>
        <taxon>Neobatrachia</taxon>
        <taxon>Ranoidea</taxon>
        <taxon>Ranidae</taxon>
        <taxon>Aquarana</taxon>
    </lineage>
</organism>
<feature type="non-terminal residue" evidence="5">
    <location>
        <position position="1"/>
    </location>
</feature>
<gene>
    <name evidence="5" type="ORF">AB205_0146000</name>
</gene>
<dbReference type="GO" id="GO:0045109">
    <property type="term" value="P:intermediate filament organization"/>
    <property type="evidence" value="ECO:0007669"/>
    <property type="project" value="TreeGrafter"/>
</dbReference>
<evidence type="ECO:0000313" key="5">
    <source>
        <dbReference type="EMBL" id="PIO16591.1"/>
    </source>
</evidence>
<feature type="coiled-coil region" evidence="3">
    <location>
        <begin position="451"/>
        <end position="524"/>
    </location>
</feature>
<dbReference type="Pfam" id="PF00038">
    <property type="entry name" value="Filament"/>
    <property type="match status" value="1"/>
</dbReference>
<dbReference type="PROSITE" id="PS51842">
    <property type="entry name" value="IF_ROD_2"/>
    <property type="match status" value="1"/>
</dbReference>
<reference evidence="6" key="1">
    <citation type="journal article" date="2017" name="Nat. Commun.">
        <title>The North American bullfrog draft genome provides insight into hormonal regulation of long noncoding RNA.</title>
        <authorList>
            <person name="Hammond S.A."/>
            <person name="Warren R.L."/>
            <person name="Vandervalk B.P."/>
            <person name="Kucuk E."/>
            <person name="Khan H."/>
            <person name="Gibb E.A."/>
            <person name="Pandoh P."/>
            <person name="Kirk H."/>
            <person name="Zhao Y."/>
            <person name="Jones M."/>
            <person name="Mungall A.J."/>
            <person name="Coope R."/>
            <person name="Pleasance S."/>
            <person name="Moore R.A."/>
            <person name="Holt R.A."/>
            <person name="Round J.M."/>
            <person name="Ohora S."/>
            <person name="Walle B.V."/>
            <person name="Veldhoen N."/>
            <person name="Helbing C.C."/>
            <person name="Birol I."/>
        </authorList>
    </citation>
    <scope>NUCLEOTIDE SEQUENCE [LARGE SCALE GENOMIC DNA]</scope>
</reference>
<dbReference type="OrthoDB" id="8868644at2759"/>
<dbReference type="GO" id="GO:0005200">
    <property type="term" value="F:structural constituent of cytoskeleton"/>
    <property type="evidence" value="ECO:0007669"/>
    <property type="project" value="TreeGrafter"/>
</dbReference>
<dbReference type="EMBL" id="KV954434">
    <property type="protein sequence ID" value="PIO16591.1"/>
    <property type="molecule type" value="Genomic_DNA"/>
</dbReference>
<feature type="non-terminal residue" evidence="5">
    <location>
        <position position="551"/>
    </location>
</feature>
<name>A0A2G9QNC1_AQUCT</name>
<evidence type="ECO:0000256" key="2">
    <source>
        <dbReference type="ARBA" id="ARBA00023054"/>
    </source>
</evidence>
<feature type="domain" description="IF rod" evidence="4">
    <location>
        <begin position="236"/>
        <end position="551"/>
    </location>
</feature>
<dbReference type="Gene3D" id="1.20.5.170">
    <property type="match status" value="1"/>
</dbReference>
<sequence>WANGKRSWCVSPRHPIDIYKWWEPLLRLCSGRCQSWIHQALKMTVEKQVKVSSSAVRYGASYGGNRVFSAGRSFRSGGGGGFGGGFGGGLGGGFGVGYGGGIGISRAAGLGLGGGLGGGIRAGYSGGLRFGLAGGAGFANLGAAAGGGIGGAGGRFGGAAGLLRSRIGGRGFKIGNYGGSSAFLLGAGRPGFGGPGGIGGIGGIGGLGGVPGISEMPSIDPSLPSVDTVQVTRQREKEELQGLNNKFAQFIDKVRSLEHQNAILKAQINIYNRSDPSAPANPAVVATTAVAGYKAQIETLSQTKAALVAEIDHYKQVIGDIQAKYDEDSAVTKGLEVEWTTLKEDIDHLYLTIFDLQTKLTGIEDQITLSKQIYDAKVREVQTVVTSGSRAAVSISFDNYAQAVDLTSAISDMKSQYEVLVQKTKQEAFAAAESKIYLASGSLTQPTVQALTSYKEEYRTLKLQVDAVQREIERVKSLNIQLETQIAEAETSTSSETDTYQEQVSSLKAQLDDIRKQIAHYGQEYQDLLAVKMGLDVEITAYKKLMDSEEL</sequence>
<evidence type="ECO:0000256" key="3">
    <source>
        <dbReference type="SAM" id="Coils"/>
    </source>
</evidence>
<keyword evidence="6" id="KW-1185">Reference proteome</keyword>
<dbReference type="SUPFAM" id="SSF64593">
    <property type="entry name" value="Intermediate filament protein, coiled coil region"/>
    <property type="match status" value="2"/>
</dbReference>
<keyword evidence="2 3" id="KW-0175">Coiled coil</keyword>
<dbReference type="PANTHER" id="PTHR45652">
    <property type="entry name" value="GLIAL FIBRILLARY ACIDIC PROTEIN"/>
    <property type="match status" value="1"/>
</dbReference>
<dbReference type="Gene3D" id="1.20.5.1160">
    <property type="entry name" value="Vasodilator-stimulated phosphoprotein"/>
    <property type="match status" value="1"/>
</dbReference>
<proteinExistence type="predicted"/>
<keyword evidence="1" id="KW-0403">Intermediate filament</keyword>
<dbReference type="SMART" id="SM01391">
    <property type="entry name" value="Filament"/>
    <property type="match status" value="1"/>
</dbReference>
<evidence type="ECO:0000259" key="4">
    <source>
        <dbReference type="PROSITE" id="PS51842"/>
    </source>
</evidence>
<accession>A0A2G9QNC1</accession>
<dbReference type="InterPro" id="IPR050405">
    <property type="entry name" value="Intermediate_filament"/>
</dbReference>
<evidence type="ECO:0000256" key="1">
    <source>
        <dbReference type="ARBA" id="ARBA00022754"/>
    </source>
</evidence>
<dbReference type="GO" id="GO:0030424">
    <property type="term" value="C:axon"/>
    <property type="evidence" value="ECO:0007669"/>
    <property type="project" value="TreeGrafter"/>
</dbReference>
<dbReference type="PANTHER" id="PTHR45652:SF5">
    <property type="entry name" value="VIMENTIN"/>
    <property type="match status" value="1"/>
</dbReference>
<dbReference type="InterPro" id="IPR039008">
    <property type="entry name" value="IF_rod_dom"/>
</dbReference>
<feature type="coiled-coil region" evidence="3">
    <location>
        <begin position="226"/>
        <end position="274"/>
    </location>
</feature>
<dbReference type="Proteomes" id="UP000228934">
    <property type="component" value="Unassembled WGS sequence"/>
</dbReference>
<dbReference type="GO" id="GO:0005882">
    <property type="term" value="C:intermediate filament"/>
    <property type="evidence" value="ECO:0007669"/>
    <property type="project" value="UniProtKB-KW"/>
</dbReference>